<dbReference type="GO" id="GO:0000155">
    <property type="term" value="F:phosphorelay sensor kinase activity"/>
    <property type="evidence" value="ECO:0007669"/>
    <property type="project" value="InterPro"/>
</dbReference>
<evidence type="ECO:0000256" key="10">
    <source>
        <dbReference type="ARBA" id="ARBA00023012"/>
    </source>
</evidence>
<gene>
    <name evidence="14" type="ORF">PA7_42230</name>
</gene>
<dbReference type="Gene3D" id="1.20.5.1930">
    <property type="match status" value="1"/>
</dbReference>
<dbReference type="GO" id="GO:0016020">
    <property type="term" value="C:membrane"/>
    <property type="evidence" value="ECO:0007669"/>
    <property type="project" value="InterPro"/>
</dbReference>
<dbReference type="OrthoDB" id="5241249at2"/>
<dbReference type="GO" id="GO:0005524">
    <property type="term" value="F:ATP binding"/>
    <property type="evidence" value="ECO:0007669"/>
    <property type="project" value="UniProtKB-ARBA"/>
</dbReference>
<evidence type="ECO:0000256" key="5">
    <source>
        <dbReference type="ARBA" id="ARBA00022679"/>
    </source>
</evidence>
<dbReference type="GO" id="GO:0046983">
    <property type="term" value="F:protein dimerization activity"/>
    <property type="evidence" value="ECO:0007669"/>
    <property type="project" value="InterPro"/>
</dbReference>
<dbReference type="GO" id="GO:0070025">
    <property type="term" value="F:carbon monoxide binding"/>
    <property type="evidence" value="ECO:0007669"/>
    <property type="project" value="UniProtKB-ARBA"/>
</dbReference>
<dbReference type="SMART" id="SM00065">
    <property type="entry name" value="GAF"/>
    <property type="match status" value="2"/>
</dbReference>
<dbReference type="Gene3D" id="3.30.450.40">
    <property type="match status" value="2"/>
</dbReference>
<evidence type="ECO:0000259" key="12">
    <source>
        <dbReference type="SMART" id="SM00065"/>
    </source>
</evidence>
<comment type="caution">
    <text evidence="14">The sequence shown here is derived from an EMBL/GenBank/DDBJ whole genome shotgun (WGS) entry which is preliminary data.</text>
</comment>
<evidence type="ECO:0000256" key="2">
    <source>
        <dbReference type="ARBA" id="ARBA00001971"/>
    </source>
</evidence>
<evidence type="ECO:0000313" key="14">
    <source>
        <dbReference type="EMBL" id="GEL20386.1"/>
    </source>
</evidence>
<dbReference type="InterPro" id="IPR029016">
    <property type="entry name" value="GAF-like_dom_sf"/>
</dbReference>
<dbReference type="InterPro" id="IPR011712">
    <property type="entry name" value="Sig_transdc_His_kin_sub3_dim/P"/>
</dbReference>
<dbReference type="Gene3D" id="3.30.565.10">
    <property type="entry name" value="Histidine kinase-like ATPase, C-terminal domain"/>
    <property type="match status" value="1"/>
</dbReference>
<dbReference type="PANTHER" id="PTHR24421:SF56">
    <property type="entry name" value="OXYGEN SENSOR HISTIDINE KINASE RESPONSE REGULATOR DOST"/>
    <property type="match status" value="1"/>
</dbReference>
<dbReference type="GO" id="GO:0000287">
    <property type="term" value="F:magnesium ion binding"/>
    <property type="evidence" value="ECO:0007669"/>
    <property type="project" value="UniProtKB-ARBA"/>
</dbReference>
<comment type="cofactor">
    <cofactor evidence="2">
        <name>heme</name>
        <dbReference type="ChEBI" id="CHEBI:30413"/>
    </cofactor>
</comment>
<dbReference type="EMBL" id="BJVI01000069">
    <property type="protein sequence ID" value="GEL20386.1"/>
    <property type="molecule type" value="Genomic_DNA"/>
</dbReference>
<dbReference type="InterPro" id="IPR003594">
    <property type="entry name" value="HATPase_dom"/>
</dbReference>
<dbReference type="Pfam" id="PF02518">
    <property type="entry name" value="HATPase_c"/>
    <property type="match status" value="1"/>
</dbReference>
<protein>
    <submittedName>
        <fullName evidence="14">Histidine kinase</fullName>
    </submittedName>
</protein>
<evidence type="ECO:0000256" key="7">
    <source>
        <dbReference type="ARBA" id="ARBA00022777"/>
    </source>
</evidence>
<dbReference type="GO" id="GO:0070483">
    <property type="term" value="P:detection of hypoxia"/>
    <property type="evidence" value="ECO:0007669"/>
    <property type="project" value="UniProtKB-ARBA"/>
</dbReference>
<keyword evidence="6" id="KW-0479">Metal-binding</keyword>
<keyword evidence="10" id="KW-0902">Two-component regulatory system</keyword>
<keyword evidence="15" id="KW-1185">Reference proteome</keyword>
<accession>A0A511D6H3</accession>
<feature type="domain" description="GAF" evidence="12">
    <location>
        <begin position="73"/>
        <end position="219"/>
    </location>
</feature>
<dbReference type="STRING" id="1123024.GCA_000423625_04824"/>
<keyword evidence="7 14" id="KW-0418">Kinase</keyword>
<dbReference type="GO" id="GO:0019825">
    <property type="term" value="F:oxygen binding"/>
    <property type="evidence" value="ECO:0007669"/>
    <property type="project" value="UniProtKB-ARBA"/>
</dbReference>
<dbReference type="Pfam" id="PF07730">
    <property type="entry name" value="HisKA_3"/>
    <property type="match status" value="1"/>
</dbReference>
<feature type="compositionally biased region" description="Low complexity" evidence="11">
    <location>
        <begin position="12"/>
        <end position="23"/>
    </location>
</feature>
<keyword evidence="5" id="KW-0808">Transferase</keyword>
<dbReference type="CDD" id="cd16917">
    <property type="entry name" value="HATPase_UhpB-NarQ-NarX-like"/>
    <property type="match status" value="1"/>
</dbReference>
<evidence type="ECO:0000256" key="6">
    <source>
        <dbReference type="ARBA" id="ARBA00022723"/>
    </source>
</evidence>
<dbReference type="PANTHER" id="PTHR24421">
    <property type="entry name" value="NITRATE/NITRITE SENSOR PROTEIN NARX-RELATED"/>
    <property type="match status" value="1"/>
</dbReference>
<evidence type="ECO:0000313" key="15">
    <source>
        <dbReference type="Proteomes" id="UP000321328"/>
    </source>
</evidence>
<evidence type="ECO:0000256" key="3">
    <source>
        <dbReference type="ARBA" id="ARBA00022490"/>
    </source>
</evidence>
<name>A0A511D6H3_9PSEU</name>
<evidence type="ECO:0000256" key="11">
    <source>
        <dbReference type="SAM" id="MobiDB-lite"/>
    </source>
</evidence>
<evidence type="ECO:0000256" key="9">
    <source>
        <dbReference type="ARBA" id="ARBA00023004"/>
    </source>
</evidence>
<keyword evidence="8" id="KW-0460">Magnesium</keyword>
<dbReference type="InterPro" id="IPR003018">
    <property type="entry name" value="GAF"/>
</dbReference>
<evidence type="ECO:0000259" key="13">
    <source>
        <dbReference type="SMART" id="SM00387"/>
    </source>
</evidence>
<dbReference type="Proteomes" id="UP000321328">
    <property type="component" value="Unassembled WGS sequence"/>
</dbReference>
<proteinExistence type="predicted"/>
<reference evidence="14 15" key="1">
    <citation type="submission" date="2019-07" db="EMBL/GenBank/DDBJ databases">
        <title>Whole genome shotgun sequence of Pseudonocardia asaccharolytica NBRC 16224.</title>
        <authorList>
            <person name="Hosoyama A."/>
            <person name="Uohara A."/>
            <person name="Ohji S."/>
            <person name="Ichikawa N."/>
        </authorList>
    </citation>
    <scope>NUCLEOTIDE SEQUENCE [LARGE SCALE GENOMIC DNA]</scope>
    <source>
        <strain evidence="14 15">NBRC 16224</strain>
    </source>
</reference>
<feature type="compositionally biased region" description="Basic and acidic residues" evidence="11">
    <location>
        <begin position="1"/>
        <end position="11"/>
    </location>
</feature>
<keyword evidence="4" id="KW-0597">Phosphoprotein</keyword>
<dbReference type="SMART" id="SM00387">
    <property type="entry name" value="HATPase_c"/>
    <property type="match status" value="1"/>
</dbReference>
<dbReference type="Pfam" id="PF13185">
    <property type="entry name" value="GAF_2"/>
    <property type="match status" value="1"/>
</dbReference>
<dbReference type="InterPro" id="IPR050482">
    <property type="entry name" value="Sensor_HK_TwoCompSys"/>
</dbReference>
<dbReference type="GO" id="GO:0019826">
    <property type="term" value="F:oxygen sensor activity"/>
    <property type="evidence" value="ECO:0007669"/>
    <property type="project" value="UniProtKB-ARBA"/>
</dbReference>
<evidence type="ECO:0000256" key="4">
    <source>
        <dbReference type="ARBA" id="ARBA00022553"/>
    </source>
</evidence>
<dbReference type="InterPro" id="IPR036890">
    <property type="entry name" value="HATPase_C_sf"/>
</dbReference>
<dbReference type="SUPFAM" id="SSF55781">
    <property type="entry name" value="GAF domain-like"/>
    <property type="match status" value="2"/>
</dbReference>
<dbReference type="GO" id="GO:0020037">
    <property type="term" value="F:heme binding"/>
    <property type="evidence" value="ECO:0007669"/>
    <property type="project" value="UniProtKB-ARBA"/>
</dbReference>
<feature type="region of interest" description="Disordered" evidence="11">
    <location>
        <begin position="1"/>
        <end position="23"/>
    </location>
</feature>
<keyword evidence="3" id="KW-0963">Cytoplasm</keyword>
<sequence length="590" mass="63080">MAGREAHHVNAEDPAAGAGDAGQQEELTFPDLPRMELDQLLGQLIERAQEVMGTQERLRGLLRASQAIIGDLTLPTVLSRIVEAARELVGARYAALGVIAAHGGLAEFVHSGMPPEDVARIGHLPQGKGLLGALIDDPRPIRLRRISDDVRSSGFPSGHPPMTTFLGVPIRVRDEIFGNLYLSESRNGEFSAEDEELVTALAATAGVAIENARLYEDSRTRGEWLRASAAITRRMLSSDTSHSGQALRFIAECCRDIAQADLVSVVLPTGDGEHLRMEVVVGAGADQLQGREVPVQGSLVGQVFASGRPLRVDTADERPGLEFFASRVLDIGPVLVVPLAGSNQVNGVISSARLSGRPGFTSEDLDMAAGFANQASISIELAEARAEQQRAAMLDERDRIAADLHDHVIQRLFAAGLSLQSVAASLGPGRSTDRVVGTIRDLDDTIKQIRTTIFQLHRSGGATPAGLRSRLLDVVADLTEVLGFEPALRFSGLLEDTVGDDVAEDLTAVLREALTNVARHARARSAEIDIIAGADRLTLDVRDDGVGIGSSTRRSGLANLRHRAERHGGILTLDSREPCGTHLCWSIPNS</sequence>
<keyword evidence="9" id="KW-0408">Iron</keyword>
<evidence type="ECO:0000256" key="1">
    <source>
        <dbReference type="ARBA" id="ARBA00001946"/>
    </source>
</evidence>
<comment type="cofactor">
    <cofactor evidence="1">
        <name>Mg(2+)</name>
        <dbReference type="ChEBI" id="CHEBI:18420"/>
    </cofactor>
</comment>
<evidence type="ECO:0000256" key="8">
    <source>
        <dbReference type="ARBA" id="ARBA00022842"/>
    </source>
</evidence>
<dbReference type="AlphaFoldDB" id="A0A511D6H3"/>
<dbReference type="RefSeq" id="WP_028931932.1">
    <property type="nucleotide sequence ID" value="NZ_AUII01000046.1"/>
</dbReference>
<dbReference type="GO" id="GO:0070026">
    <property type="term" value="F:nitric oxide binding"/>
    <property type="evidence" value="ECO:0007669"/>
    <property type="project" value="UniProtKB-ARBA"/>
</dbReference>
<feature type="domain" description="Histidine kinase/HSP90-like ATPase" evidence="13">
    <location>
        <begin position="501"/>
        <end position="589"/>
    </location>
</feature>
<organism evidence="14 15">
    <name type="scientific">Pseudonocardia asaccharolytica DSM 44247 = NBRC 16224</name>
    <dbReference type="NCBI Taxonomy" id="1123024"/>
    <lineage>
        <taxon>Bacteria</taxon>
        <taxon>Bacillati</taxon>
        <taxon>Actinomycetota</taxon>
        <taxon>Actinomycetes</taxon>
        <taxon>Pseudonocardiales</taxon>
        <taxon>Pseudonocardiaceae</taxon>
        <taxon>Pseudonocardia</taxon>
    </lineage>
</organism>
<dbReference type="Pfam" id="PF01590">
    <property type="entry name" value="GAF"/>
    <property type="match status" value="1"/>
</dbReference>
<dbReference type="FunFam" id="3.30.450.40:FF:000052">
    <property type="entry name" value="Oxygen sensor histidine kinase response regulator DevS/DosS"/>
    <property type="match status" value="1"/>
</dbReference>
<dbReference type="SUPFAM" id="SSF55874">
    <property type="entry name" value="ATPase domain of HSP90 chaperone/DNA topoisomerase II/histidine kinase"/>
    <property type="match status" value="1"/>
</dbReference>
<feature type="domain" description="GAF" evidence="12">
    <location>
        <begin position="242"/>
        <end position="389"/>
    </location>
</feature>